<dbReference type="EMBL" id="AFTL01000015">
    <property type="protein sequence ID" value="EGS36816.1"/>
    <property type="molecule type" value="Genomic_DNA"/>
</dbReference>
<evidence type="ECO:0000313" key="2">
    <source>
        <dbReference type="Proteomes" id="UP000006035"/>
    </source>
</evidence>
<keyword evidence="2" id="KW-1185">Reference proteome</keyword>
<gene>
    <name evidence="1" type="ORF">HMPREF9102_1891</name>
</gene>
<name>A0ABP2L8K5_9LACO</name>
<sequence>MRLKHLHDYVKQNYENGQFAQNYSYEAKQSNQASDFSRGQQQARQDFQNGARFKFYPLLLVKIVDFLTLKRLTEVKNFIEGYNCEKRKLAPKSQFGQK</sequence>
<proteinExistence type="predicted"/>
<accession>A0ABP2L8K5</accession>
<evidence type="ECO:0000313" key="1">
    <source>
        <dbReference type="EMBL" id="EGS36816.1"/>
    </source>
</evidence>
<reference evidence="1 2" key="1">
    <citation type="submission" date="2011-05" db="EMBL/GenBank/DDBJ databases">
        <authorList>
            <person name="Durkin A.S."/>
            <person name="Kim M."/>
            <person name="Radune D."/>
            <person name="Hostetler J."/>
            <person name="Torralba M."/>
            <person name="Gillis M."/>
            <person name="Methe B."/>
            <person name="Sutton G."/>
            <person name="Nelson K.E."/>
        </authorList>
    </citation>
    <scope>NUCLEOTIDE SEQUENCE [LARGE SCALE GENOMIC DNA]</scope>
    <source>
        <strain evidence="1 2">F0423</strain>
    </source>
</reference>
<organism evidence="1 2">
    <name type="scientific">Limosilactobacillus oris F0423</name>
    <dbReference type="NCBI Taxonomy" id="944562"/>
    <lineage>
        <taxon>Bacteria</taxon>
        <taxon>Bacillati</taxon>
        <taxon>Bacillota</taxon>
        <taxon>Bacilli</taxon>
        <taxon>Lactobacillales</taxon>
        <taxon>Lactobacillaceae</taxon>
        <taxon>Limosilactobacillus</taxon>
    </lineage>
</organism>
<comment type="caution">
    <text evidence="1">The sequence shown here is derived from an EMBL/GenBank/DDBJ whole genome shotgun (WGS) entry which is preliminary data.</text>
</comment>
<dbReference type="Proteomes" id="UP000006035">
    <property type="component" value="Unassembled WGS sequence"/>
</dbReference>
<protein>
    <submittedName>
        <fullName evidence="1">Uncharacterized protein</fullName>
    </submittedName>
</protein>